<sequence length="405" mass="45241">MIKLGQIRQVRKQQLRIRLTFVFLILIPLLWVSAIWCVYLYMFTAENYPAKARIDLEKVDWSTVVTYQDLDILPQQVSNYPLAGYELVDQELPAFASVDAGQSLLTFSPGKYDVGAYRIVLKPIASEGLATTRVSLELQVKLADIDWDKLQADLLNVMGDQQSHYGIYIKDLLRGDELKYQSDLIFPPGSISKLPTAVILLRDVDAGKIDLDKDTYPVTNALKHGTADLIAQYPQGTLLPIRTYLEQLLLFSSNTAHYHLRTMLGGNYEVLSPRMLSELGVDHLSEDPHEAQPEDVGRVFVEIYERRALSDASRDYFFYLLKNAAPSLKQAIPAGVPSGTQVANKVGFLFGGREGDIYNDSGVVFGNNTDYVLVVLNNSAPPFPQGSEMIKRISQVVYAALDAND</sequence>
<dbReference type="EMBL" id="JAGQLI010000023">
    <property type="protein sequence ID" value="MCA9378875.1"/>
    <property type="molecule type" value="Genomic_DNA"/>
</dbReference>
<organism evidence="3 4">
    <name type="scientific">Candidatus Dojkabacteria bacterium</name>
    <dbReference type="NCBI Taxonomy" id="2099670"/>
    <lineage>
        <taxon>Bacteria</taxon>
        <taxon>Candidatus Dojkabacteria</taxon>
    </lineage>
</organism>
<evidence type="ECO:0000313" key="4">
    <source>
        <dbReference type="Proteomes" id="UP000760819"/>
    </source>
</evidence>
<dbReference type="SUPFAM" id="SSF56601">
    <property type="entry name" value="beta-lactamase/transpeptidase-like"/>
    <property type="match status" value="1"/>
</dbReference>
<dbReference type="Gene3D" id="3.40.710.10">
    <property type="entry name" value="DD-peptidase/beta-lactamase superfamily"/>
    <property type="match status" value="1"/>
</dbReference>
<dbReference type="GO" id="GO:0008800">
    <property type="term" value="F:beta-lactamase activity"/>
    <property type="evidence" value="ECO:0007669"/>
    <property type="project" value="InterPro"/>
</dbReference>
<name>A0A955L050_9BACT</name>
<reference evidence="3" key="1">
    <citation type="submission" date="2020-04" db="EMBL/GenBank/DDBJ databases">
        <authorList>
            <person name="Zhang T."/>
        </authorList>
    </citation>
    <scope>NUCLEOTIDE SEQUENCE</scope>
    <source>
        <strain evidence="3">HKST-UBA12</strain>
    </source>
</reference>
<dbReference type="Pfam" id="PF13354">
    <property type="entry name" value="Beta-lactamase2"/>
    <property type="match status" value="1"/>
</dbReference>
<dbReference type="GO" id="GO:0046677">
    <property type="term" value="P:response to antibiotic"/>
    <property type="evidence" value="ECO:0007669"/>
    <property type="project" value="InterPro"/>
</dbReference>
<feature type="domain" description="Beta-lactamase class A catalytic" evidence="2">
    <location>
        <begin position="166"/>
        <end position="376"/>
    </location>
</feature>
<reference evidence="3" key="2">
    <citation type="journal article" date="2021" name="Microbiome">
        <title>Successional dynamics and alternative stable states in a saline activated sludge microbial community over 9 years.</title>
        <authorList>
            <person name="Wang Y."/>
            <person name="Ye J."/>
            <person name="Ju F."/>
            <person name="Liu L."/>
            <person name="Boyd J.A."/>
            <person name="Deng Y."/>
            <person name="Parks D.H."/>
            <person name="Jiang X."/>
            <person name="Yin X."/>
            <person name="Woodcroft B.J."/>
            <person name="Tyson G.W."/>
            <person name="Hugenholtz P."/>
            <person name="Polz M.F."/>
            <person name="Zhang T."/>
        </authorList>
    </citation>
    <scope>NUCLEOTIDE SEQUENCE</scope>
    <source>
        <strain evidence="3">HKST-UBA12</strain>
    </source>
</reference>
<dbReference type="AlphaFoldDB" id="A0A955L050"/>
<evidence type="ECO:0000256" key="1">
    <source>
        <dbReference type="SAM" id="Phobius"/>
    </source>
</evidence>
<protein>
    <submittedName>
        <fullName evidence="3">Serine hydrolase</fullName>
    </submittedName>
</protein>
<dbReference type="InterPro" id="IPR000871">
    <property type="entry name" value="Beta-lactam_class-A"/>
</dbReference>
<accession>A0A955L050</accession>
<dbReference type="InterPro" id="IPR012338">
    <property type="entry name" value="Beta-lactam/transpept-like"/>
</dbReference>
<proteinExistence type="predicted"/>
<dbReference type="Proteomes" id="UP000760819">
    <property type="component" value="Unassembled WGS sequence"/>
</dbReference>
<dbReference type="PANTHER" id="PTHR35333">
    <property type="entry name" value="BETA-LACTAMASE"/>
    <property type="match status" value="1"/>
</dbReference>
<evidence type="ECO:0000259" key="2">
    <source>
        <dbReference type="Pfam" id="PF13354"/>
    </source>
</evidence>
<dbReference type="InterPro" id="IPR045155">
    <property type="entry name" value="Beta-lactam_cat"/>
</dbReference>
<keyword evidence="1" id="KW-0472">Membrane</keyword>
<comment type="caution">
    <text evidence="3">The sequence shown here is derived from an EMBL/GenBank/DDBJ whole genome shotgun (WGS) entry which is preliminary data.</text>
</comment>
<feature type="transmembrane region" description="Helical" evidence="1">
    <location>
        <begin position="21"/>
        <end position="42"/>
    </location>
</feature>
<keyword evidence="1" id="KW-0812">Transmembrane</keyword>
<evidence type="ECO:0000313" key="3">
    <source>
        <dbReference type="EMBL" id="MCA9378875.1"/>
    </source>
</evidence>
<dbReference type="GO" id="GO:0030655">
    <property type="term" value="P:beta-lactam antibiotic catabolic process"/>
    <property type="evidence" value="ECO:0007669"/>
    <property type="project" value="InterPro"/>
</dbReference>
<dbReference type="PANTHER" id="PTHR35333:SF3">
    <property type="entry name" value="BETA-LACTAMASE-TYPE TRANSPEPTIDASE FOLD CONTAINING PROTEIN"/>
    <property type="match status" value="1"/>
</dbReference>
<keyword evidence="1" id="KW-1133">Transmembrane helix</keyword>
<gene>
    <name evidence="3" type="ORF">KC640_00455</name>
</gene>
<keyword evidence="3" id="KW-0378">Hydrolase</keyword>